<reference evidence="1 2" key="2">
    <citation type="journal article" date="2017" name="Front. Plant Sci.">
        <title>Gene Classification and Mining of Molecular Markers Useful in Red Clover (Trifolium pratense) Breeding.</title>
        <authorList>
            <person name="Istvanek J."/>
            <person name="Dluhosova J."/>
            <person name="Dluhos P."/>
            <person name="Patkova L."/>
            <person name="Nedelnik J."/>
            <person name="Repkova J."/>
        </authorList>
    </citation>
    <scope>NUCLEOTIDE SEQUENCE [LARGE SCALE GENOMIC DNA]</scope>
    <source>
        <strain evidence="2">cv. Tatra</strain>
        <tissue evidence="1">Young leaves</tissue>
    </source>
</reference>
<name>A0A2K3PAU7_TRIPR</name>
<evidence type="ECO:0000313" key="1">
    <source>
        <dbReference type="EMBL" id="PNY12395.1"/>
    </source>
</evidence>
<dbReference type="AlphaFoldDB" id="A0A2K3PAU7"/>
<evidence type="ECO:0000313" key="2">
    <source>
        <dbReference type="Proteomes" id="UP000236291"/>
    </source>
</evidence>
<protein>
    <submittedName>
        <fullName evidence="1">Uncharacterized protein</fullName>
    </submittedName>
</protein>
<dbReference type="Proteomes" id="UP000236291">
    <property type="component" value="Unassembled WGS sequence"/>
</dbReference>
<reference evidence="1 2" key="1">
    <citation type="journal article" date="2014" name="Am. J. Bot.">
        <title>Genome assembly and annotation for red clover (Trifolium pratense; Fabaceae).</title>
        <authorList>
            <person name="Istvanek J."/>
            <person name="Jaros M."/>
            <person name="Krenek A."/>
            <person name="Repkova J."/>
        </authorList>
    </citation>
    <scope>NUCLEOTIDE SEQUENCE [LARGE SCALE GENOMIC DNA]</scope>
    <source>
        <strain evidence="2">cv. Tatra</strain>
        <tissue evidence="1">Young leaves</tissue>
    </source>
</reference>
<gene>
    <name evidence="1" type="ORF">L195_g009025</name>
</gene>
<comment type="caution">
    <text evidence="1">The sequence shown here is derived from an EMBL/GenBank/DDBJ whole genome shotgun (WGS) entry which is preliminary data.</text>
</comment>
<sequence length="96" mass="10983">MSAMHHDSSADLNVVKSKLKDILEDSMKGTEMIQLEIPELMEDDVQLLHIEHTLVYHLMNLLLKEWKGCDSFMTVRCTDAWVSSYSFCNTHPATPS</sequence>
<proteinExistence type="predicted"/>
<accession>A0A2K3PAU7</accession>
<dbReference type="EMBL" id="ASHM01005247">
    <property type="protein sequence ID" value="PNY12395.1"/>
    <property type="molecule type" value="Genomic_DNA"/>
</dbReference>
<organism evidence="1 2">
    <name type="scientific">Trifolium pratense</name>
    <name type="common">Red clover</name>
    <dbReference type="NCBI Taxonomy" id="57577"/>
    <lineage>
        <taxon>Eukaryota</taxon>
        <taxon>Viridiplantae</taxon>
        <taxon>Streptophyta</taxon>
        <taxon>Embryophyta</taxon>
        <taxon>Tracheophyta</taxon>
        <taxon>Spermatophyta</taxon>
        <taxon>Magnoliopsida</taxon>
        <taxon>eudicotyledons</taxon>
        <taxon>Gunneridae</taxon>
        <taxon>Pentapetalae</taxon>
        <taxon>rosids</taxon>
        <taxon>fabids</taxon>
        <taxon>Fabales</taxon>
        <taxon>Fabaceae</taxon>
        <taxon>Papilionoideae</taxon>
        <taxon>50 kb inversion clade</taxon>
        <taxon>NPAAA clade</taxon>
        <taxon>Hologalegina</taxon>
        <taxon>IRL clade</taxon>
        <taxon>Trifolieae</taxon>
        <taxon>Trifolium</taxon>
    </lineage>
</organism>